<evidence type="ECO:0000256" key="6">
    <source>
        <dbReference type="ARBA" id="ARBA00022958"/>
    </source>
</evidence>
<evidence type="ECO:0000259" key="14">
    <source>
        <dbReference type="PROSITE" id="PS51201"/>
    </source>
</evidence>
<dbReference type="Gene3D" id="1.10.287.70">
    <property type="match status" value="1"/>
</dbReference>
<dbReference type="GO" id="GO:0005228">
    <property type="term" value="F:intracellular sodium-activated potassium channel activity"/>
    <property type="evidence" value="ECO:0007669"/>
    <property type="project" value="TreeGrafter"/>
</dbReference>
<comment type="subcellular location">
    <subcellularLocation>
        <location evidence="1">Membrane</location>
        <topology evidence="1">Multi-pass membrane protein</topology>
    </subcellularLocation>
</comment>
<dbReference type="EMBL" id="CAXKWB010000034">
    <property type="protein sequence ID" value="CAL4058748.1"/>
    <property type="molecule type" value="Genomic_DNA"/>
</dbReference>
<feature type="compositionally biased region" description="Acidic residues" evidence="12">
    <location>
        <begin position="770"/>
        <end position="780"/>
    </location>
</feature>
<dbReference type="Gene3D" id="3.40.50.720">
    <property type="entry name" value="NAD(P)-binding Rossmann-like Domain"/>
    <property type="match status" value="2"/>
</dbReference>
<evidence type="ECO:0000256" key="10">
    <source>
        <dbReference type="ARBA" id="ARBA00023303"/>
    </source>
</evidence>
<dbReference type="Pfam" id="PF22614">
    <property type="entry name" value="Slo-like_RCK"/>
    <property type="match status" value="2"/>
</dbReference>
<protein>
    <recommendedName>
        <fullName evidence="14">RCK N-terminal domain-containing protein</fullName>
    </recommendedName>
</protein>
<feature type="compositionally biased region" description="Basic and acidic residues" evidence="12">
    <location>
        <begin position="644"/>
        <end position="668"/>
    </location>
</feature>
<keyword evidence="8" id="KW-0406">Ion transport</keyword>
<evidence type="ECO:0000256" key="9">
    <source>
        <dbReference type="ARBA" id="ARBA00023136"/>
    </source>
</evidence>
<dbReference type="PROSITE" id="PS51201">
    <property type="entry name" value="RCK_N"/>
    <property type="match status" value="1"/>
</dbReference>
<evidence type="ECO:0000313" key="15">
    <source>
        <dbReference type="EMBL" id="CAL4058748.1"/>
    </source>
</evidence>
<evidence type="ECO:0000256" key="1">
    <source>
        <dbReference type="ARBA" id="ARBA00004141"/>
    </source>
</evidence>
<dbReference type="InterPro" id="IPR003148">
    <property type="entry name" value="RCK_N"/>
</dbReference>
<evidence type="ECO:0000256" key="5">
    <source>
        <dbReference type="ARBA" id="ARBA00022826"/>
    </source>
</evidence>
<dbReference type="PANTHER" id="PTHR10027">
    <property type="entry name" value="CALCIUM-ACTIVATED POTASSIUM CHANNEL ALPHA CHAIN"/>
    <property type="match status" value="1"/>
</dbReference>
<feature type="compositionally biased region" description="Basic and acidic residues" evidence="12">
    <location>
        <begin position="619"/>
        <end position="634"/>
    </location>
</feature>
<keyword evidence="7 13" id="KW-1133">Transmembrane helix</keyword>
<dbReference type="Pfam" id="PF03493">
    <property type="entry name" value="BK_channel_a"/>
    <property type="match status" value="1"/>
</dbReference>
<keyword evidence="4 13" id="KW-0812">Transmembrane</keyword>
<keyword evidence="5" id="KW-0631">Potassium channel</keyword>
<dbReference type="FunFam" id="3.40.50.720:FF:000011">
    <property type="entry name" value="Potassium channel subfamily T member 1"/>
    <property type="match status" value="1"/>
</dbReference>
<dbReference type="InterPro" id="IPR013099">
    <property type="entry name" value="K_chnl_dom"/>
</dbReference>
<evidence type="ECO:0000256" key="12">
    <source>
        <dbReference type="SAM" id="MobiDB-lite"/>
    </source>
</evidence>
<evidence type="ECO:0000256" key="2">
    <source>
        <dbReference type="ARBA" id="ARBA00022448"/>
    </source>
</evidence>
<feature type="region of interest" description="Disordered" evidence="12">
    <location>
        <begin position="1347"/>
        <end position="1377"/>
    </location>
</feature>
<accession>A0AAV2PGE7</accession>
<feature type="compositionally biased region" description="Basic and acidic residues" evidence="12">
    <location>
        <begin position="682"/>
        <end position="694"/>
    </location>
</feature>
<organism evidence="15 16">
    <name type="scientific">Meganyctiphanes norvegica</name>
    <name type="common">Northern krill</name>
    <name type="synonym">Thysanopoda norvegica</name>
    <dbReference type="NCBI Taxonomy" id="48144"/>
    <lineage>
        <taxon>Eukaryota</taxon>
        <taxon>Metazoa</taxon>
        <taxon>Ecdysozoa</taxon>
        <taxon>Arthropoda</taxon>
        <taxon>Crustacea</taxon>
        <taxon>Multicrustacea</taxon>
        <taxon>Malacostraca</taxon>
        <taxon>Eumalacostraca</taxon>
        <taxon>Eucarida</taxon>
        <taxon>Euphausiacea</taxon>
        <taxon>Euphausiidae</taxon>
        <taxon>Meganyctiphanes</taxon>
    </lineage>
</organism>
<evidence type="ECO:0000256" key="7">
    <source>
        <dbReference type="ARBA" id="ARBA00022989"/>
    </source>
</evidence>
<feature type="compositionally biased region" description="Low complexity" evidence="12">
    <location>
        <begin position="601"/>
        <end position="614"/>
    </location>
</feature>
<comment type="caution">
    <text evidence="15">The sequence shown here is derived from an EMBL/GenBank/DDBJ whole genome shotgun (WGS) entry which is preliminary data.</text>
</comment>
<feature type="compositionally biased region" description="Polar residues" evidence="12">
    <location>
        <begin position="707"/>
        <end position="716"/>
    </location>
</feature>
<dbReference type="SUPFAM" id="SSF81324">
    <property type="entry name" value="Voltage-gated potassium channels"/>
    <property type="match status" value="1"/>
</dbReference>
<keyword evidence="2" id="KW-0813">Transport</keyword>
<keyword evidence="6" id="KW-0630">Potassium</keyword>
<feature type="compositionally biased region" description="Polar residues" evidence="12">
    <location>
        <begin position="1308"/>
        <end position="1322"/>
    </location>
</feature>
<feature type="non-terminal residue" evidence="15">
    <location>
        <position position="1465"/>
    </location>
</feature>
<feature type="transmembrane region" description="Helical" evidence="13">
    <location>
        <begin position="224"/>
        <end position="242"/>
    </location>
</feature>
<dbReference type="PANTHER" id="PTHR10027:SF10">
    <property type="entry name" value="SLOWPOKE 2, ISOFORM D"/>
    <property type="match status" value="1"/>
</dbReference>
<feature type="transmembrane region" description="Helical" evidence="13">
    <location>
        <begin position="162"/>
        <end position="184"/>
    </location>
</feature>
<dbReference type="GO" id="GO:0015271">
    <property type="term" value="F:outward rectifier potassium channel activity"/>
    <property type="evidence" value="ECO:0007669"/>
    <property type="project" value="TreeGrafter"/>
</dbReference>
<name>A0AAV2PGE7_MEGNR</name>
<keyword evidence="9 13" id="KW-0472">Membrane</keyword>
<keyword evidence="16" id="KW-1185">Reference proteome</keyword>
<dbReference type="Pfam" id="PF07885">
    <property type="entry name" value="Ion_trans_2"/>
    <property type="match status" value="1"/>
</dbReference>
<keyword evidence="3" id="KW-0633">Potassium transport</keyword>
<feature type="region of interest" description="Disordered" evidence="12">
    <location>
        <begin position="1273"/>
        <end position="1323"/>
    </location>
</feature>
<dbReference type="GO" id="GO:0005886">
    <property type="term" value="C:plasma membrane"/>
    <property type="evidence" value="ECO:0007669"/>
    <property type="project" value="TreeGrafter"/>
</dbReference>
<dbReference type="InterPro" id="IPR047871">
    <property type="entry name" value="K_chnl_Slo-like"/>
</dbReference>
<gene>
    <name evidence="15" type="ORF">MNOR_LOCUS192</name>
</gene>
<dbReference type="InterPro" id="IPR003929">
    <property type="entry name" value="K_chnl_BK_asu"/>
</dbReference>
<reference evidence="15 16" key="1">
    <citation type="submission" date="2024-05" db="EMBL/GenBank/DDBJ databases">
        <authorList>
            <person name="Wallberg A."/>
        </authorList>
    </citation>
    <scope>NUCLEOTIDE SEQUENCE [LARGE SCALE GENOMIC DNA]</scope>
</reference>
<dbReference type="FunFam" id="3.40.50.720:FF:000034">
    <property type="entry name" value="Potassium channel subfamily T member 1"/>
    <property type="match status" value="1"/>
</dbReference>
<dbReference type="Proteomes" id="UP001497623">
    <property type="component" value="Unassembled WGS sequence"/>
</dbReference>
<evidence type="ECO:0000256" key="4">
    <source>
        <dbReference type="ARBA" id="ARBA00022692"/>
    </source>
</evidence>
<evidence type="ECO:0000256" key="8">
    <source>
        <dbReference type="ARBA" id="ARBA00023065"/>
    </source>
</evidence>
<keyword evidence="10" id="KW-0407">Ion channel</keyword>
<feature type="compositionally biased region" description="Basic residues" evidence="12">
    <location>
        <begin position="1026"/>
        <end position="1039"/>
    </location>
</feature>
<feature type="transmembrane region" description="Helical" evidence="13">
    <location>
        <begin position="58"/>
        <end position="77"/>
    </location>
</feature>
<feature type="region of interest" description="Disordered" evidence="12">
    <location>
        <begin position="1015"/>
        <end position="1044"/>
    </location>
</feature>
<feature type="transmembrane region" description="Helical" evidence="13">
    <location>
        <begin position="130"/>
        <end position="150"/>
    </location>
</feature>
<feature type="region of interest" description="Disordered" evidence="12">
    <location>
        <begin position="601"/>
        <end position="782"/>
    </location>
</feature>
<sequence>MQEASQLSECACCPEARSQNPGDRARVRVEYYVNENTFKERLHLYFVKNQRSSLRIRIINLLIKLLTCILYIVRVILDDDPIKATCYGCTSPKNDSVFVQYRNRTDEQFQEKPIINWQAVVWVDRPMPLWAIQVAFAVISLAKALMMAYLNYKGNIWQTIRSLHFLLELANTVPFILTVSYSPLRNLFVPVFLNCWLAKHALENMFNDLHRAMQRSQSALSQQLMILSATFMCLVFTSVCGIQHFQRAGHRHLNLFQAVYYVIVTFSTVGYGDFVPDIWPSQLFMVIMICVALIVLPTQFEQLAFTWMERKKLGGTYSAHRAQSERHVVVCSTNLQADTIMDFLNEFYAHPHLQDYFVVLLSPMELDPTMKMILQVPMWAQRVIYIQGSCIKDGDLTRARMSEAEACFILAARHYADKTAADEHTILRSWAVKDFAPNVPQYVQVFRPENKLHVKFAEHVVCEDEFKYALLANNCMNPGISTLVTLLLHTSRGQEGQTSQEDWHRLYGKCSGNEIYHIKLGDSRFFGEYEGKSFTYASFHSHRKYGVALVGVRPAELPEFYEDTILLNPGPRHTMKKTDICFYMSITKEENSAFVVGSNTTATTEPAQTAPRETSATNKDVERGLRDMSEERPKQLRSVSVNELQKKLEEEVDRRREQWEEEQGKDLTGEEALMASTKKNLHKQEGEGSTELKKGNPRHKLERCDTTKSNSPSLSGGNFLDVPRSDTLLSVSSASDRRNESRRPSILPVPDMYMGSSLQIGGQERGSDEASGESDDEVDDVPWRSPSEMIAIVKGFPPVSPYIGVSPTLCYLLKEKKPLCCLQLAQVCEHCTYRSAKEYNWQNRAVILAADYASNGIYNFLIPLRAHFRPKTALNPIILLLERRPDVAFLDAISWFPLIYWMLGSIDCLDDLLRAGINLAENVVVVNKELNNCAEEDTLSDCNTIVAVQTMFKFFPNIKIITELSQSANMRFMQFRARDTYALHLSKMEKVQHSPHDHNAGPDRIGNMIWIYEGNNQGGRSDRPASRRSRARSFRRRPPPQKPTYYSEVISALERREKERGSHISYMFRLPFAAGSVFSASMLDTLLYQAFVKDYLITFVRLLLGVDQAPGSGFLTSMKIGKQDLWIRTYGRLYQKLCSTTCEIPIGIYRTIDTSNMDPGNNDEDGGGIGHSYFHLYDTTSCFLCQSTKNSMFSLNISDDPKEGHSNLIERAEIAQLVRSRMQSLTLPPEDYDDVSEKRNSLSFVIINPSCDLKLEEGDIVYLIRPSPFSAQKTFERHNSRRKSNISLCDSSRRRSTTFTRPPPLTQAPKSNSLSLPDSPQISPVGRLMKMEFIGEEDFELRKPLLASSNKSGLPSPSPNSSPVHPQSFSKSRRRSSILSSLSPISDFDPTCYARGRSNSLRVDDILMRRSNSLRFGLEATRKVNSFEELGISPITPLRRDERTGSIKIPVNGSIGLEVTPPEEA</sequence>
<evidence type="ECO:0000256" key="3">
    <source>
        <dbReference type="ARBA" id="ARBA00022538"/>
    </source>
</evidence>
<evidence type="ECO:0000256" key="11">
    <source>
        <dbReference type="ARBA" id="ARBA00034430"/>
    </source>
</evidence>
<feature type="domain" description="RCK N-terminal" evidence="14">
    <location>
        <begin position="325"/>
        <end position="461"/>
    </location>
</feature>
<comment type="catalytic activity">
    <reaction evidence="11">
        <text>K(+)(in) = K(+)(out)</text>
        <dbReference type="Rhea" id="RHEA:29463"/>
        <dbReference type="ChEBI" id="CHEBI:29103"/>
    </reaction>
</comment>
<evidence type="ECO:0000256" key="13">
    <source>
        <dbReference type="SAM" id="Phobius"/>
    </source>
</evidence>
<feature type="compositionally biased region" description="Low complexity" evidence="12">
    <location>
        <begin position="1348"/>
        <end position="1370"/>
    </location>
</feature>
<evidence type="ECO:0000313" key="16">
    <source>
        <dbReference type="Proteomes" id="UP001497623"/>
    </source>
</evidence>
<feature type="transmembrane region" description="Helical" evidence="13">
    <location>
        <begin position="254"/>
        <end position="272"/>
    </location>
</feature>
<proteinExistence type="predicted"/>
<dbReference type="FunFam" id="1.10.287.70:FF:000137">
    <property type="entry name" value="Slowpoke 2, isoform E"/>
    <property type="match status" value="1"/>
</dbReference>